<keyword evidence="3" id="KW-1185">Reference proteome</keyword>
<gene>
    <name evidence="2" type="ORF">BCM14_1602</name>
</gene>
<dbReference type="RefSeq" id="WP_106227472.1">
    <property type="nucleotide sequence ID" value="NZ_PVTV01000013.1"/>
</dbReference>
<proteinExistence type="predicted"/>
<comment type="caution">
    <text evidence="2">The sequence shown here is derived from an EMBL/GenBank/DDBJ whole genome shotgun (WGS) entry which is preliminary data.</text>
</comment>
<evidence type="ECO:0000313" key="3">
    <source>
        <dbReference type="Proteomes" id="UP000238308"/>
    </source>
</evidence>
<evidence type="ECO:0000256" key="1">
    <source>
        <dbReference type="SAM" id="Phobius"/>
    </source>
</evidence>
<accession>A0A2T0XG49</accession>
<feature type="transmembrane region" description="Helical" evidence="1">
    <location>
        <begin position="106"/>
        <end position="124"/>
    </location>
</feature>
<sequence>METRMTALENRFDTILPTLATKADVKALELKLAESSAQLELKLAESSAQLELKLAESSAQHQTSLNRLEIKLLDIIHREIKTVKQELQQEIKAVCQKIDSNNWRMIVWMTTVVMTGFAGVFYIARYVPAG</sequence>
<dbReference type="Proteomes" id="UP000238308">
    <property type="component" value="Unassembled WGS sequence"/>
</dbReference>
<dbReference type="OrthoDB" id="8781694at2"/>
<evidence type="ECO:0008006" key="4">
    <source>
        <dbReference type="Google" id="ProtNLM"/>
    </source>
</evidence>
<keyword evidence="1" id="KW-1133">Transmembrane helix</keyword>
<dbReference type="EMBL" id="PVTV01000013">
    <property type="protein sequence ID" value="PRY97892.1"/>
    <property type="molecule type" value="Genomic_DNA"/>
</dbReference>
<dbReference type="AlphaFoldDB" id="A0A2T0XG49"/>
<reference evidence="2 3" key="1">
    <citation type="submission" date="2018-03" db="EMBL/GenBank/DDBJ databases">
        <title>Genomic Encyclopedia of Type Strains, Phase III (KMG-III): the genomes of soil and plant-associated and newly described type strains.</title>
        <authorList>
            <person name="Whitman W."/>
        </authorList>
    </citation>
    <scope>NUCLEOTIDE SEQUENCE [LARGE SCALE GENOMIC DNA]</scope>
    <source>
        <strain evidence="2 3">MWH-P2sevCIIIb</strain>
    </source>
</reference>
<evidence type="ECO:0000313" key="2">
    <source>
        <dbReference type="EMBL" id="PRY97892.1"/>
    </source>
</evidence>
<name>A0A2T0XG49_9BURK</name>
<keyword evidence="1" id="KW-0472">Membrane</keyword>
<protein>
    <recommendedName>
        <fullName evidence="4">DUF1640 domain-containing protein</fullName>
    </recommendedName>
</protein>
<organism evidence="2 3">
    <name type="scientific">Jezberella montanilacus</name>
    <dbReference type="NCBI Taxonomy" id="323426"/>
    <lineage>
        <taxon>Bacteria</taxon>
        <taxon>Pseudomonadati</taxon>
        <taxon>Pseudomonadota</taxon>
        <taxon>Betaproteobacteria</taxon>
        <taxon>Burkholderiales</taxon>
        <taxon>Alcaligenaceae</taxon>
        <taxon>Jezberella</taxon>
    </lineage>
</organism>
<keyword evidence="1" id="KW-0812">Transmembrane</keyword>